<dbReference type="SUPFAM" id="SSF52821">
    <property type="entry name" value="Rhodanese/Cell cycle control phosphatase"/>
    <property type="match status" value="1"/>
</dbReference>
<comment type="similarity">
    <text evidence="2">Belongs to the class-III pyridine nucleotide-disulfide oxidoreductase family.</text>
</comment>
<protein>
    <submittedName>
        <fullName evidence="10">CoA-disulfide reductase</fullName>
    </submittedName>
</protein>
<sequence length="537" mass="58411">MKVLVIGGIAGGPSFATRLRRINEDAEIIIFERGAAISVASCALPYYLGGLIKDRSAVIERTPEILKQKNNIDVRLFNEVTKINPETKTVDVHNLQTDDTYTESYDKLIIATGASPTVPEIPGIHDADNAFVLRAVTDADKIKTFMEEKHPKHVTVLGAGSIGIEVSEAFVDNNMDVTIVEQSGHVASPFDPEITDIVAEELKKQGVHIILNESVKEIQDNGHTLILDDGSVHKTDMLFLGTGVKPNSEIAEAAGIKLSDDHHIIVGKQLETNLPDIYAIGDVIETTSLITGKPIPSLLSSAANRQGHLLADILNGSPLEYKGFISAGVSKFFDLTASFVGFTEQILQQMGITNYRTVFITPFDRAYFYPNADRVNFKLIYEDKTGKILGGQAVGRNGIDKRIAELSVAITGNLTAFDLPSLEIPYSPPYSSTRDVLNIAGYVAINQLTNKSATIKVDKIPAEDLKAAVFLDIREAGKPATGSIKPTLSIPLSELRDRIDEVPKDKKVYITFRKGLGPYNATRVLAGKGINATMIEE</sequence>
<dbReference type="PRINTS" id="PR00411">
    <property type="entry name" value="PNDRDTASEI"/>
</dbReference>
<keyword evidence="4" id="KW-0274">FAD</keyword>
<keyword evidence="7" id="KW-0676">Redox-active center</keyword>
<dbReference type="InterPro" id="IPR050260">
    <property type="entry name" value="FAD-bd_OxRdtase"/>
</dbReference>
<dbReference type="SUPFAM" id="SSF55424">
    <property type="entry name" value="FAD/NAD-linked reductases, dimerisation (C-terminal) domain"/>
    <property type="match status" value="1"/>
</dbReference>
<evidence type="ECO:0000256" key="7">
    <source>
        <dbReference type="ARBA" id="ARBA00023284"/>
    </source>
</evidence>
<dbReference type="Proteomes" id="UP000051581">
    <property type="component" value="Unassembled WGS sequence"/>
</dbReference>
<evidence type="ECO:0000256" key="2">
    <source>
        <dbReference type="ARBA" id="ARBA00009130"/>
    </source>
</evidence>
<proteinExistence type="inferred from homology"/>
<gene>
    <name evidence="10" type="ORF">FD17_GL001078</name>
</gene>
<keyword evidence="5" id="KW-0560">Oxidoreductase</keyword>
<feature type="domain" description="FAD/NAD(P)-binding" evidence="9">
    <location>
        <begin position="1"/>
        <end position="293"/>
    </location>
</feature>
<evidence type="ECO:0000256" key="3">
    <source>
        <dbReference type="ARBA" id="ARBA00022630"/>
    </source>
</evidence>
<evidence type="ECO:0000313" key="11">
    <source>
        <dbReference type="Proteomes" id="UP000051581"/>
    </source>
</evidence>
<evidence type="ECO:0000256" key="4">
    <source>
        <dbReference type="ARBA" id="ARBA00022827"/>
    </source>
</evidence>
<dbReference type="PRINTS" id="PR00368">
    <property type="entry name" value="FADPNR"/>
</dbReference>
<dbReference type="SUPFAM" id="SSF51905">
    <property type="entry name" value="FAD/NAD(P)-binding domain"/>
    <property type="match status" value="2"/>
</dbReference>
<dbReference type="RefSeq" id="WP_057823349.1">
    <property type="nucleotide sequence ID" value="NZ_AZEA01000002.1"/>
</dbReference>
<evidence type="ECO:0000256" key="5">
    <source>
        <dbReference type="ARBA" id="ARBA00023002"/>
    </source>
</evidence>
<dbReference type="PANTHER" id="PTHR43429">
    <property type="entry name" value="PYRIDINE NUCLEOTIDE-DISULFIDE OXIDOREDUCTASE DOMAIN-CONTAINING"/>
    <property type="match status" value="1"/>
</dbReference>
<dbReference type="GO" id="GO:0016491">
    <property type="term" value="F:oxidoreductase activity"/>
    <property type="evidence" value="ECO:0007669"/>
    <property type="project" value="UniProtKB-KW"/>
</dbReference>
<evidence type="ECO:0000259" key="9">
    <source>
        <dbReference type="Pfam" id="PF07992"/>
    </source>
</evidence>
<organism evidence="10 11">
    <name type="scientific">Lentilactobacillus sunkii DSM 19904</name>
    <dbReference type="NCBI Taxonomy" id="1423808"/>
    <lineage>
        <taxon>Bacteria</taxon>
        <taxon>Bacillati</taxon>
        <taxon>Bacillota</taxon>
        <taxon>Bacilli</taxon>
        <taxon>Lactobacillales</taxon>
        <taxon>Lactobacillaceae</taxon>
        <taxon>Lentilactobacillus</taxon>
    </lineage>
</organism>
<comment type="caution">
    <text evidence="10">The sequence shown here is derived from an EMBL/GenBank/DDBJ whole genome shotgun (WGS) entry which is preliminary data.</text>
</comment>
<evidence type="ECO:0000256" key="6">
    <source>
        <dbReference type="ARBA" id="ARBA00023097"/>
    </source>
</evidence>
<accession>A0A0R1L182</accession>
<evidence type="ECO:0000256" key="1">
    <source>
        <dbReference type="ARBA" id="ARBA00001974"/>
    </source>
</evidence>
<dbReference type="PATRIC" id="fig|1423808.3.peg.1088"/>
<dbReference type="EMBL" id="AZEA01000002">
    <property type="protein sequence ID" value="KRK89493.1"/>
    <property type="molecule type" value="Genomic_DNA"/>
</dbReference>
<feature type="domain" description="Pyridine nucleotide-disulphide oxidoreductase dimerisation" evidence="8">
    <location>
        <begin position="331"/>
        <end position="432"/>
    </location>
</feature>
<keyword evidence="3" id="KW-0285">Flavoprotein</keyword>
<evidence type="ECO:0000259" key="8">
    <source>
        <dbReference type="Pfam" id="PF02852"/>
    </source>
</evidence>
<name>A0A0R1L182_9LACO</name>
<dbReference type="AlphaFoldDB" id="A0A0R1L182"/>
<dbReference type="InterPro" id="IPR016156">
    <property type="entry name" value="FAD/NAD-linked_Rdtase_dimer_sf"/>
</dbReference>
<evidence type="ECO:0000313" key="10">
    <source>
        <dbReference type="EMBL" id="KRK89493.1"/>
    </source>
</evidence>
<dbReference type="Pfam" id="PF02852">
    <property type="entry name" value="Pyr_redox_dim"/>
    <property type="match status" value="1"/>
</dbReference>
<keyword evidence="6" id="KW-0558">Oxidation</keyword>
<dbReference type="InterPro" id="IPR036188">
    <property type="entry name" value="FAD/NAD-bd_sf"/>
</dbReference>
<dbReference type="Gene3D" id="3.40.250.10">
    <property type="entry name" value="Rhodanese-like domain"/>
    <property type="match status" value="1"/>
</dbReference>
<comment type="cofactor">
    <cofactor evidence="1">
        <name>FAD</name>
        <dbReference type="ChEBI" id="CHEBI:57692"/>
    </cofactor>
</comment>
<dbReference type="Pfam" id="PF07992">
    <property type="entry name" value="Pyr_redox_2"/>
    <property type="match status" value="1"/>
</dbReference>
<reference evidence="10 11" key="1">
    <citation type="journal article" date="2015" name="Genome Announc.">
        <title>Expanding the biotechnology potential of lactobacilli through comparative genomics of 213 strains and associated genera.</title>
        <authorList>
            <person name="Sun Z."/>
            <person name="Harris H.M."/>
            <person name="McCann A."/>
            <person name="Guo C."/>
            <person name="Argimon S."/>
            <person name="Zhang W."/>
            <person name="Yang X."/>
            <person name="Jeffery I.B."/>
            <person name="Cooney J.C."/>
            <person name="Kagawa T.F."/>
            <person name="Liu W."/>
            <person name="Song Y."/>
            <person name="Salvetti E."/>
            <person name="Wrobel A."/>
            <person name="Rasinkangas P."/>
            <person name="Parkhill J."/>
            <person name="Rea M.C."/>
            <person name="O'Sullivan O."/>
            <person name="Ritari J."/>
            <person name="Douillard F.P."/>
            <person name="Paul Ross R."/>
            <person name="Yang R."/>
            <person name="Briner A.E."/>
            <person name="Felis G.E."/>
            <person name="de Vos W.M."/>
            <person name="Barrangou R."/>
            <person name="Klaenhammer T.R."/>
            <person name="Caufield P.W."/>
            <person name="Cui Y."/>
            <person name="Zhang H."/>
            <person name="O'Toole P.W."/>
        </authorList>
    </citation>
    <scope>NUCLEOTIDE SEQUENCE [LARGE SCALE GENOMIC DNA]</scope>
    <source>
        <strain evidence="10 11">DSM 19904</strain>
    </source>
</reference>
<dbReference type="InterPro" id="IPR023753">
    <property type="entry name" value="FAD/NAD-binding_dom"/>
</dbReference>
<dbReference type="PANTHER" id="PTHR43429:SF1">
    <property type="entry name" value="NAD(P)H SULFUR OXIDOREDUCTASE (COA-DEPENDENT)"/>
    <property type="match status" value="1"/>
</dbReference>
<dbReference type="InterPro" id="IPR036873">
    <property type="entry name" value="Rhodanese-like_dom_sf"/>
</dbReference>
<keyword evidence="11" id="KW-1185">Reference proteome</keyword>
<dbReference type="OrthoDB" id="9802028at2"/>
<dbReference type="Gene3D" id="3.50.50.60">
    <property type="entry name" value="FAD/NAD(P)-binding domain"/>
    <property type="match status" value="2"/>
</dbReference>
<dbReference type="InterPro" id="IPR004099">
    <property type="entry name" value="Pyr_nucl-diS_OxRdtase_dimer"/>
</dbReference>